<sequence>MRKQSLIKGTLILGASGIVAKAMGILFRWPLIMLIGDEGVGYYQMSYPLYTFFIAIASGVPIAISKMVSERNAVGDKSGAVQVLRNAVFLMIILGGGFSAFLFIFSKQLVDIFRWNEKSYYSLVAISFAPFIISIMTCIRGFFQGMQNMYPTAVSQIIEQFGRVCIGVGLAYLLLPKGIEYSAGGAAFGAAAGGLLAGTYLIIKYFKSRNDFTIIKAKRDKNILGKLLHIAIPISLGATASSIMGLLDSLLVPTNLYKAGFNSAQVATLFGQLTGKAMVLVSVPLTLSMALCMSLVPVISEANIKGKRDEVISRVNTAVRLSWVIAMPCFLGLYFMAPQILGLIFPGHADGYKILQLLSFTIPFIITSQASTSILQGVGKIYIPVFNLGLGCLVKVIITYSLVRMPQINIYGAALGSIGGYITASMLNMSAMKRSLKVKINYYDVLIKPAFAAILMIISVVFIYMYVYNYTVSNGISTLLAIGIGGIIYIILIIVFGVFKYSYVRSKFFKK</sequence>
<dbReference type="PIRSF" id="PIRSF038958">
    <property type="entry name" value="PG_synth_SpoVB"/>
    <property type="match status" value="1"/>
</dbReference>
<keyword evidence="4 6" id="KW-1133">Transmembrane helix</keyword>
<dbReference type="InterPro" id="IPR024923">
    <property type="entry name" value="PG_synth_SpoVB"/>
</dbReference>
<reference evidence="7 8" key="1">
    <citation type="submission" date="2021-01" db="EMBL/GenBank/DDBJ databases">
        <title>Genome public.</title>
        <authorList>
            <person name="Liu C."/>
            <person name="Sun Q."/>
        </authorList>
    </citation>
    <scope>NUCLEOTIDE SEQUENCE [LARGE SCALE GENOMIC DNA]</scope>
    <source>
        <strain evidence="7 8">YIM B02515</strain>
    </source>
</reference>
<feature type="transmembrane region" description="Helical" evidence="6">
    <location>
        <begin position="86"/>
        <end position="105"/>
    </location>
</feature>
<dbReference type="PANTHER" id="PTHR30250">
    <property type="entry name" value="PST FAMILY PREDICTED COLANIC ACID TRANSPORTER"/>
    <property type="match status" value="1"/>
</dbReference>
<feature type="transmembrane region" description="Helical" evidence="6">
    <location>
        <begin position="479"/>
        <end position="501"/>
    </location>
</feature>
<comment type="caution">
    <text evidence="7">The sequence shown here is derived from an EMBL/GenBank/DDBJ whole genome shotgun (WGS) entry which is preliminary data.</text>
</comment>
<feature type="transmembrane region" description="Helical" evidence="6">
    <location>
        <begin position="160"/>
        <end position="179"/>
    </location>
</feature>
<feature type="transmembrane region" description="Helical" evidence="6">
    <location>
        <begin position="450"/>
        <end position="467"/>
    </location>
</feature>
<proteinExistence type="predicted"/>
<keyword evidence="3 6" id="KW-0812">Transmembrane</keyword>
<dbReference type="InterPro" id="IPR002797">
    <property type="entry name" value="Polysacc_synth"/>
</dbReference>
<feature type="transmembrane region" description="Helical" evidence="6">
    <location>
        <begin position="227"/>
        <end position="247"/>
    </location>
</feature>
<feature type="transmembrane region" description="Helical" evidence="6">
    <location>
        <begin position="351"/>
        <end position="369"/>
    </location>
</feature>
<keyword evidence="8" id="KW-1185">Reference proteome</keyword>
<comment type="subcellular location">
    <subcellularLocation>
        <location evidence="1">Cell membrane</location>
        <topology evidence="1">Multi-pass membrane protein</topology>
    </subcellularLocation>
</comment>
<evidence type="ECO:0000256" key="5">
    <source>
        <dbReference type="ARBA" id="ARBA00023136"/>
    </source>
</evidence>
<feature type="transmembrane region" description="Helical" evidence="6">
    <location>
        <begin position="381"/>
        <end position="402"/>
    </location>
</feature>
<feature type="transmembrane region" description="Helical" evidence="6">
    <location>
        <begin position="12"/>
        <end position="35"/>
    </location>
</feature>
<dbReference type="PANTHER" id="PTHR30250:SF21">
    <property type="entry name" value="LIPID II FLIPPASE MURJ"/>
    <property type="match status" value="1"/>
</dbReference>
<gene>
    <name evidence="7" type="ORF">JK636_14225</name>
</gene>
<evidence type="ECO:0000313" key="8">
    <source>
        <dbReference type="Proteomes" id="UP000632377"/>
    </source>
</evidence>
<evidence type="ECO:0000256" key="1">
    <source>
        <dbReference type="ARBA" id="ARBA00004651"/>
    </source>
</evidence>
<evidence type="ECO:0000256" key="2">
    <source>
        <dbReference type="ARBA" id="ARBA00022475"/>
    </source>
</evidence>
<dbReference type="CDD" id="cd13124">
    <property type="entry name" value="MATE_SpoVB_like"/>
    <property type="match status" value="1"/>
</dbReference>
<name>A0ABS1TCS5_9CLOT</name>
<dbReference type="Pfam" id="PF01943">
    <property type="entry name" value="Polysacc_synt"/>
    <property type="match status" value="1"/>
</dbReference>
<keyword evidence="2" id="KW-1003">Cell membrane</keyword>
<feature type="transmembrane region" description="Helical" evidence="6">
    <location>
        <begin position="120"/>
        <end position="139"/>
    </location>
</feature>
<keyword evidence="5 6" id="KW-0472">Membrane</keyword>
<dbReference type="EMBL" id="JAESWC010000009">
    <property type="protein sequence ID" value="MBL4936912.1"/>
    <property type="molecule type" value="Genomic_DNA"/>
</dbReference>
<feature type="transmembrane region" description="Helical" evidence="6">
    <location>
        <begin position="185"/>
        <end position="206"/>
    </location>
</feature>
<protein>
    <submittedName>
        <fullName evidence="7">Polysaccharide biosynthesis protein</fullName>
    </submittedName>
</protein>
<feature type="transmembrane region" description="Helical" evidence="6">
    <location>
        <begin position="408"/>
        <end position="429"/>
    </location>
</feature>
<accession>A0ABS1TCS5</accession>
<feature type="transmembrane region" description="Helical" evidence="6">
    <location>
        <begin position="321"/>
        <end position="345"/>
    </location>
</feature>
<feature type="transmembrane region" description="Helical" evidence="6">
    <location>
        <begin position="277"/>
        <end position="300"/>
    </location>
</feature>
<dbReference type="RefSeq" id="WP_202749670.1">
    <property type="nucleotide sequence ID" value="NZ_JAESWC010000009.1"/>
</dbReference>
<evidence type="ECO:0000256" key="3">
    <source>
        <dbReference type="ARBA" id="ARBA00022692"/>
    </source>
</evidence>
<dbReference type="Proteomes" id="UP000632377">
    <property type="component" value="Unassembled WGS sequence"/>
</dbReference>
<feature type="transmembrane region" description="Helical" evidence="6">
    <location>
        <begin position="47"/>
        <end position="65"/>
    </location>
</feature>
<organism evidence="7 8">
    <name type="scientific">Clostridium rhizosphaerae</name>
    <dbReference type="NCBI Taxonomy" id="2803861"/>
    <lineage>
        <taxon>Bacteria</taxon>
        <taxon>Bacillati</taxon>
        <taxon>Bacillota</taxon>
        <taxon>Clostridia</taxon>
        <taxon>Eubacteriales</taxon>
        <taxon>Clostridiaceae</taxon>
        <taxon>Clostridium</taxon>
    </lineage>
</organism>
<evidence type="ECO:0000256" key="4">
    <source>
        <dbReference type="ARBA" id="ARBA00022989"/>
    </source>
</evidence>
<evidence type="ECO:0000256" key="6">
    <source>
        <dbReference type="SAM" id="Phobius"/>
    </source>
</evidence>
<evidence type="ECO:0000313" key="7">
    <source>
        <dbReference type="EMBL" id="MBL4936912.1"/>
    </source>
</evidence>
<dbReference type="InterPro" id="IPR050833">
    <property type="entry name" value="Poly_Biosynth_Transport"/>
</dbReference>